<keyword evidence="3" id="KW-0998">Cell outer membrane</keyword>
<dbReference type="InterPro" id="IPR036737">
    <property type="entry name" value="OmpA-like_sf"/>
</dbReference>
<feature type="signal peptide" evidence="6">
    <location>
        <begin position="1"/>
        <end position="26"/>
    </location>
</feature>
<evidence type="ECO:0000313" key="9">
    <source>
        <dbReference type="Proteomes" id="UP001156903"/>
    </source>
</evidence>
<keyword evidence="6" id="KW-0732">Signal</keyword>
<evidence type="ECO:0000313" key="8">
    <source>
        <dbReference type="EMBL" id="GLS13256.1"/>
    </source>
</evidence>
<dbReference type="InterPro" id="IPR006664">
    <property type="entry name" value="OMP_bac"/>
</dbReference>
<dbReference type="Gene3D" id="3.30.1330.60">
    <property type="entry name" value="OmpA-like domain"/>
    <property type="match status" value="1"/>
</dbReference>
<dbReference type="PANTHER" id="PTHR30329:SF21">
    <property type="entry name" value="LIPOPROTEIN YIAD-RELATED"/>
    <property type="match status" value="1"/>
</dbReference>
<dbReference type="EMBL" id="BSPB01000003">
    <property type="protein sequence ID" value="GLS13256.1"/>
    <property type="molecule type" value="Genomic_DNA"/>
</dbReference>
<dbReference type="InterPro" id="IPR006665">
    <property type="entry name" value="OmpA-like"/>
</dbReference>
<dbReference type="InterPro" id="IPR050330">
    <property type="entry name" value="Bact_OuterMem_StrucFunc"/>
</dbReference>
<feature type="compositionally biased region" description="Basic and acidic residues" evidence="5">
    <location>
        <begin position="189"/>
        <end position="201"/>
    </location>
</feature>
<keyword evidence="2 4" id="KW-0472">Membrane</keyword>
<dbReference type="CDD" id="cd07185">
    <property type="entry name" value="OmpA_C-like"/>
    <property type="match status" value="1"/>
</dbReference>
<dbReference type="RefSeq" id="WP_234263395.1">
    <property type="nucleotide sequence ID" value="NZ_BSPB01000003.1"/>
</dbReference>
<evidence type="ECO:0000259" key="7">
    <source>
        <dbReference type="PROSITE" id="PS51123"/>
    </source>
</evidence>
<dbReference type="SUPFAM" id="SSF103088">
    <property type="entry name" value="OmpA-like"/>
    <property type="match status" value="1"/>
</dbReference>
<feature type="chain" id="PRO_5045945664" description="OmpA-like domain-containing protein" evidence="6">
    <location>
        <begin position="27"/>
        <end position="201"/>
    </location>
</feature>
<comment type="subcellular location">
    <subcellularLocation>
        <location evidence="1">Cell outer membrane</location>
    </subcellularLocation>
</comment>
<dbReference type="PRINTS" id="PR01021">
    <property type="entry name" value="OMPADOMAIN"/>
</dbReference>
<protein>
    <recommendedName>
        <fullName evidence="7">OmpA-like domain-containing protein</fullName>
    </recommendedName>
</protein>
<dbReference type="Proteomes" id="UP001156903">
    <property type="component" value="Unassembled WGS sequence"/>
</dbReference>
<evidence type="ECO:0000256" key="1">
    <source>
        <dbReference type="ARBA" id="ARBA00004442"/>
    </source>
</evidence>
<gene>
    <name evidence="8" type="ORF">GCM10007935_06850</name>
</gene>
<feature type="compositionally biased region" description="Basic and acidic residues" evidence="5">
    <location>
        <begin position="170"/>
        <end position="180"/>
    </location>
</feature>
<dbReference type="Pfam" id="PF00691">
    <property type="entry name" value="OmpA"/>
    <property type="match status" value="1"/>
</dbReference>
<proteinExistence type="predicted"/>
<accession>A0ABQ6BYN3</accession>
<sequence length="201" mass="21695">MTPLSAWLFRPFPVALLALLTACAPASKVVLLPQEGGRPSAVTVTMGQQVNELNRPYQTVAVSPRGSVESGLTTAAEVAEDYPALLRLQPAAGQTFTLHFQTGTAELTPESRALLPTVIETARSRAGGEIIVVGHTDRQGPADTNDRLSLQRANAIRDLLIEQGFQGDRIEPVGRGEREPLVPTDDEVSEPRNRRADIIVR</sequence>
<organism evidence="8 9">
    <name type="scientific">Hydrogenophaga electricum</name>
    <dbReference type="NCBI Taxonomy" id="1230953"/>
    <lineage>
        <taxon>Bacteria</taxon>
        <taxon>Pseudomonadati</taxon>
        <taxon>Pseudomonadota</taxon>
        <taxon>Betaproteobacteria</taxon>
        <taxon>Burkholderiales</taxon>
        <taxon>Comamonadaceae</taxon>
        <taxon>Hydrogenophaga</taxon>
    </lineage>
</organism>
<evidence type="ECO:0000256" key="5">
    <source>
        <dbReference type="SAM" id="MobiDB-lite"/>
    </source>
</evidence>
<keyword evidence="9" id="KW-1185">Reference proteome</keyword>
<dbReference type="PROSITE" id="PS51123">
    <property type="entry name" value="OMPA_2"/>
    <property type="match status" value="1"/>
</dbReference>
<comment type="caution">
    <text evidence="8">The sequence shown here is derived from an EMBL/GenBank/DDBJ whole genome shotgun (WGS) entry which is preliminary data.</text>
</comment>
<reference evidence="9" key="1">
    <citation type="journal article" date="2019" name="Int. J. Syst. Evol. Microbiol.">
        <title>The Global Catalogue of Microorganisms (GCM) 10K type strain sequencing project: providing services to taxonomists for standard genome sequencing and annotation.</title>
        <authorList>
            <consortium name="The Broad Institute Genomics Platform"/>
            <consortium name="The Broad Institute Genome Sequencing Center for Infectious Disease"/>
            <person name="Wu L."/>
            <person name="Ma J."/>
        </authorList>
    </citation>
    <scope>NUCLEOTIDE SEQUENCE [LARGE SCALE GENOMIC DNA]</scope>
    <source>
        <strain evidence="9">NBRC 109341</strain>
    </source>
</reference>
<feature type="region of interest" description="Disordered" evidence="5">
    <location>
        <begin position="170"/>
        <end position="201"/>
    </location>
</feature>
<evidence type="ECO:0000256" key="6">
    <source>
        <dbReference type="SAM" id="SignalP"/>
    </source>
</evidence>
<dbReference type="PANTHER" id="PTHR30329">
    <property type="entry name" value="STATOR ELEMENT OF FLAGELLAR MOTOR COMPLEX"/>
    <property type="match status" value="1"/>
</dbReference>
<name>A0ABQ6BYN3_9BURK</name>
<evidence type="ECO:0000256" key="2">
    <source>
        <dbReference type="ARBA" id="ARBA00023136"/>
    </source>
</evidence>
<evidence type="ECO:0000256" key="4">
    <source>
        <dbReference type="PROSITE-ProRule" id="PRU00473"/>
    </source>
</evidence>
<evidence type="ECO:0000256" key="3">
    <source>
        <dbReference type="ARBA" id="ARBA00023237"/>
    </source>
</evidence>
<feature type="domain" description="OmpA-like" evidence="7">
    <location>
        <begin position="87"/>
        <end position="201"/>
    </location>
</feature>